<keyword evidence="2" id="KW-1185">Reference proteome</keyword>
<sequence>MVPQRKCFIRNDDEWESFHIVFWRWQVQAAILETPVKLRLGNDSTIRHPAILPHVHIQELLIGRHHRQHHNTIEPLVIIIVRP</sequence>
<gene>
    <name evidence="1" type="ORF">AB205_0170260</name>
</gene>
<dbReference type="EMBL" id="KZ060636">
    <property type="protein sequence ID" value="PIO12015.1"/>
    <property type="molecule type" value="Genomic_DNA"/>
</dbReference>
<dbReference type="Proteomes" id="UP000228934">
    <property type="component" value="Unassembled WGS sequence"/>
</dbReference>
<name>A0A2G9Q918_AQUCT</name>
<evidence type="ECO:0000313" key="1">
    <source>
        <dbReference type="EMBL" id="PIO12015.1"/>
    </source>
</evidence>
<proteinExistence type="predicted"/>
<organism evidence="1 2">
    <name type="scientific">Aquarana catesbeiana</name>
    <name type="common">American bullfrog</name>
    <name type="synonym">Rana catesbeiana</name>
    <dbReference type="NCBI Taxonomy" id="8400"/>
    <lineage>
        <taxon>Eukaryota</taxon>
        <taxon>Metazoa</taxon>
        <taxon>Chordata</taxon>
        <taxon>Craniata</taxon>
        <taxon>Vertebrata</taxon>
        <taxon>Euteleostomi</taxon>
        <taxon>Amphibia</taxon>
        <taxon>Batrachia</taxon>
        <taxon>Anura</taxon>
        <taxon>Neobatrachia</taxon>
        <taxon>Ranoidea</taxon>
        <taxon>Ranidae</taxon>
        <taxon>Aquarana</taxon>
    </lineage>
</organism>
<reference evidence="2" key="1">
    <citation type="journal article" date="2017" name="Nat. Commun.">
        <title>The North American bullfrog draft genome provides insight into hormonal regulation of long noncoding RNA.</title>
        <authorList>
            <person name="Hammond S.A."/>
            <person name="Warren R.L."/>
            <person name="Vandervalk B.P."/>
            <person name="Kucuk E."/>
            <person name="Khan H."/>
            <person name="Gibb E.A."/>
            <person name="Pandoh P."/>
            <person name="Kirk H."/>
            <person name="Zhao Y."/>
            <person name="Jones M."/>
            <person name="Mungall A.J."/>
            <person name="Coope R."/>
            <person name="Pleasance S."/>
            <person name="Moore R.A."/>
            <person name="Holt R.A."/>
            <person name="Round J.M."/>
            <person name="Ohora S."/>
            <person name="Walle B.V."/>
            <person name="Veldhoen N."/>
            <person name="Helbing C.C."/>
            <person name="Birol I."/>
        </authorList>
    </citation>
    <scope>NUCLEOTIDE SEQUENCE [LARGE SCALE GENOMIC DNA]</scope>
</reference>
<accession>A0A2G9Q918</accession>
<evidence type="ECO:0000313" key="2">
    <source>
        <dbReference type="Proteomes" id="UP000228934"/>
    </source>
</evidence>
<protein>
    <submittedName>
        <fullName evidence="1">Uncharacterized protein</fullName>
    </submittedName>
</protein>
<dbReference type="AlphaFoldDB" id="A0A2G9Q918"/>